<feature type="region of interest" description="Disordered" evidence="1">
    <location>
        <begin position="1"/>
        <end position="45"/>
    </location>
</feature>
<dbReference type="Proteomes" id="UP001630127">
    <property type="component" value="Unassembled WGS sequence"/>
</dbReference>
<feature type="compositionally biased region" description="Basic residues" evidence="1">
    <location>
        <begin position="559"/>
        <end position="571"/>
    </location>
</feature>
<feature type="region of interest" description="Disordered" evidence="1">
    <location>
        <begin position="68"/>
        <end position="95"/>
    </location>
</feature>
<evidence type="ECO:0000256" key="1">
    <source>
        <dbReference type="SAM" id="MobiDB-lite"/>
    </source>
</evidence>
<dbReference type="PANTHER" id="PTHR33416">
    <property type="entry name" value="NUCLEAR PORE COMPLEX PROTEIN NUP1"/>
    <property type="match status" value="1"/>
</dbReference>
<evidence type="ECO:0000313" key="2">
    <source>
        <dbReference type="EMBL" id="KAL3498224.1"/>
    </source>
</evidence>
<dbReference type="AlphaFoldDB" id="A0ABD2XSP8"/>
<protein>
    <recommendedName>
        <fullName evidence="4">Protein KAKU4</fullName>
    </recommendedName>
</protein>
<dbReference type="EMBL" id="JBJUIK010000017">
    <property type="protein sequence ID" value="KAL3498224.1"/>
    <property type="molecule type" value="Genomic_DNA"/>
</dbReference>
<organism evidence="2 3">
    <name type="scientific">Cinchona calisaya</name>
    <dbReference type="NCBI Taxonomy" id="153742"/>
    <lineage>
        <taxon>Eukaryota</taxon>
        <taxon>Viridiplantae</taxon>
        <taxon>Streptophyta</taxon>
        <taxon>Embryophyta</taxon>
        <taxon>Tracheophyta</taxon>
        <taxon>Spermatophyta</taxon>
        <taxon>Magnoliopsida</taxon>
        <taxon>eudicotyledons</taxon>
        <taxon>Gunneridae</taxon>
        <taxon>Pentapetalae</taxon>
        <taxon>asterids</taxon>
        <taxon>lamiids</taxon>
        <taxon>Gentianales</taxon>
        <taxon>Rubiaceae</taxon>
        <taxon>Cinchonoideae</taxon>
        <taxon>Cinchoneae</taxon>
        <taxon>Cinchona</taxon>
    </lineage>
</organism>
<evidence type="ECO:0000313" key="3">
    <source>
        <dbReference type="Proteomes" id="UP001630127"/>
    </source>
</evidence>
<name>A0ABD2XSP8_9GENT</name>
<sequence length="571" mass="61879">MATISGSGEATDARSGGKIMKKRLRRPITTPHQPPQPQESPNWVTGVIFPATRKIATGAVKILSSVFDSSSSSSSSSSSEGAGEDDINNDEVNHSNKDHAISSEAMECIDKEAQLTFRNSVTKSAIERLLMQEMFSWEERNRLVQVIDSRVMDPIVGGEDDGLVSDFPVGMVGNDTADLCGKAVMEARKWLEEKKVGSSPSDLAQESGCLKSELQYIEKKASSPVDVAKFYMRSRPPWASPLAEHIEVQTPSAMRRELFTEGTSAPICDGSLSSSKKRNLASGSWNIEEEIRRVRSKASEDMLSSVPLKLDLSSLRTATRSAQDSFVDDLSTIKGDVGNKWNFMTGTPSVDVSMDVSAGLITSVGISALDARQDGLENETLTSDLATSTEGCPRSKDSEAVKVTGECSGSKSNYLTSLDLSTEHCDDPRSSYGKFSPVEEVREFVAIENVNGLHTSQERNFSGEVGTGEIQGQPHENTNAVKSDVKTADKIPLEDMCELLSEASVEVPIVDDTNGIVSVSQITSSMQYEELSPVLTQPYTAKLVPKADGEAVKQEVKKPGRYNRRGRGRGK</sequence>
<feature type="compositionally biased region" description="Basic and acidic residues" evidence="1">
    <location>
        <begin position="545"/>
        <end position="558"/>
    </location>
</feature>
<reference evidence="2 3" key="1">
    <citation type="submission" date="2024-11" db="EMBL/GenBank/DDBJ databases">
        <title>A near-complete genome assembly of Cinchona calisaya.</title>
        <authorList>
            <person name="Lian D.C."/>
            <person name="Zhao X.W."/>
            <person name="Wei L."/>
        </authorList>
    </citation>
    <scope>NUCLEOTIDE SEQUENCE [LARGE SCALE GENOMIC DNA]</scope>
    <source>
        <tissue evidence="2">Nenye</tissue>
    </source>
</reference>
<evidence type="ECO:0008006" key="4">
    <source>
        <dbReference type="Google" id="ProtNLM"/>
    </source>
</evidence>
<accession>A0ABD2XSP8</accession>
<keyword evidence="3" id="KW-1185">Reference proteome</keyword>
<gene>
    <name evidence="2" type="ORF">ACH5RR_040956</name>
</gene>
<feature type="compositionally biased region" description="Low complexity" evidence="1">
    <location>
        <begin position="69"/>
        <end position="79"/>
    </location>
</feature>
<comment type="caution">
    <text evidence="2">The sequence shown here is derived from an EMBL/GenBank/DDBJ whole genome shotgun (WGS) entry which is preliminary data.</text>
</comment>
<dbReference type="PANTHER" id="PTHR33416:SF17">
    <property type="entry name" value="PROTEIN KAKU4"/>
    <property type="match status" value="1"/>
</dbReference>
<proteinExistence type="predicted"/>
<feature type="region of interest" description="Disordered" evidence="1">
    <location>
        <begin position="545"/>
        <end position="571"/>
    </location>
</feature>